<dbReference type="Proteomes" id="UP000198906">
    <property type="component" value="Unassembled WGS sequence"/>
</dbReference>
<keyword evidence="2 7" id="KW-0813">Transport</keyword>
<keyword evidence="10" id="KW-1185">Reference proteome</keyword>
<proteinExistence type="inferred from homology"/>
<dbReference type="PANTHER" id="PTHR30193:SF37">
    <property type="entry name" value="INNER MEMBRANE ABC TRANSPORTER PERMEASE PROTEIN YCJO"/>
    <property type="match status" value="1"/>
</dbReference>
<comment type="similarity">
    <text evidence="7">Belongs to the binding-protein-dependent transport system permease family.</text>
</comment>
<dbReference type="InterPro" id="IPR035906">
    <property type="entry name" value="MetI-like_sf"/>
</dbReference>
<feature type="transmembrane region" description="Helical" evidence="7">
    <location>
        <begin position="225"/>
        <end position="244"/>
    </location>
</feature>
<comment type="subcellular location">
    <subcellularLocation>
        <location evidence="1 7">Cell membrane</location>
        <topology evidence="1 7">Multi-pass membrane protein</topology>
    </subcellularLocation>
</comment>
<dbReference type="EMBL" id="FMHU01000002">
    <property type="protein sequence ID" value="SCL24565.1"/>
    <property type="molecule type" value="Genomic_DNA"/>
</dbReference>
<feature type="transmembrane region" description="Helical" evidence="7">
    <location>
        <begin position="280"/>
        <end position="300"/>
    </location>
</feature>
<feature type="transmembrane region" description="Helical" evidence="7">
    <location>
        <begin position="20"/>
        <end position="43"/>
    </location>
</feature>
<sequence>MKVRSPHQRRAPGRRPGRTLAGWGFALPFAIPFTIFMVGPVLVSLAMSFTDIRSADLRDPLAVELVGLDNYLRLLDDELFGRAVRNTAVVVLVGVPLTVGLGLAVALGLNSGLTRFTALFRVGYYLPVVTSIVAISVVWRFVYQQDSGLLNGALGLVGVDGPNWLADTTLALPALIVMIVWRGLGFQMVIFLAGLQAIPAHLYEAARLDGASTWQQFRHITLPSLRPTLLLSAVIGTVGLMLVFEEPFVMTRGGPLHSTVSVSQYVYSQFGFGNYGYASAMSYVLFLAVAVLGVGWFRLLRSDG</sequence>
<dbReference type="PROSITE" id="PS50928">
    <property type="entry name" value="ABC_TM1"/>
    <property type="match status" value="1"/>
</dbReference>
<dbReference type="InterPro" id="IPR051393">
    <property type="entry name" value="ABC_transporter_permease"/>
</dbReference>
<feature type="domain" description="ABC transmembrane type-1" evidence="8">
    <location>
        <begin position="84"/>
        <end position="296"/>
    </location>
</feature>
<dbReference type="RefSeq" id="WP_245714797.1">
    <property type="nucleotide sequence ID" value="NZ_FMHU01000002.1"/>
</dbReference>
<dbReference type="CDD" id="cd06261">
    <property type="entry name" value="TM_PBP2"/>
    <property type="match status" value="1"/>
</dbReference>
<dbReference type="Gene3D" id="1.10.3720.10">
    <property type="entry name" value="MetI-like"/>
    <property type="match status" value="1"/>
</dbReference>
<accession>A0A1C6S5M6</accession>
<evidence type="ECO:0000313" key="10">
    <source>
        <dbReference type="Proteomes" id="UP000198906"/>
    </source>
</evidence>
<keyword evidence="3" id="KW-1003">Cell membrane</keyword>
<dbReference type="AlphaFoldDB" id="A0A1C6S5M6"/>
<evidence type="ECO:0000256" key="5">
    <source>
        <dbReference type="ARBA" id="ARBA00022989"/>
    </source>
</evidence>
<evidence type="ECO:0000256" key="1">
    <source>
        <dbReference type="ARBA" id="ARBA00004651"/>
    </source>
</evidence>
<evidence type="ECO:0000313" key="9">
    <source>
        <dbReference type="EMBL" id="SCL24565.1"/>
    </source>
</evidence>
<protein>
    <submittedName>
        <fullName evidence="9">Carbohydrate ABC transporter membrane protein 1, CUT1 family</fullName>
    </submittedName>
</protein>
<evidence type="ECO:0000256" key="3">
    <source>
        <dbReference type="ARBA" id="ARBA00022475"/>
    </source>
</evidence>
<dbReference type="InterPro" id="IPR000515">
    <property type="entry name" value="MetI-like"/>
</dbReference>
<evidence type="ECO:0000256" key="7">
    <source>
        <dbReference type="RuleBase" id="RU363032"/>
    </source>
</evidence>
<dbReference type="GO" id="GO:0055085">
    <property type="term" value="P:transmembrane transport"/>
    <property type="evidence" value="ECO:0007669"/>
    <property type="project" value="InterPro"/>
</dbReference>
<dbReference type="SUPFAM" id="SSF161098">
    <property type="entry name" value="MetI-like"/>
    <property type="match status" value="1"/>
</dbReference>
<evidence type="ECO:0000256" key="4">
    <source>
        <dbReference type="ARBA" id="ARBA00022692"/>
    </source>
</evidence>
<keyword evidence="4 7" id="KW-0812">Transmembrane</keyword>
<feature type="transmembrane region" description="Helical" evidence="7">
    <location>
        <begin position="170"/>
        <end position="193"/>
    </location>
</feature>
<dbReference type="GO" id="GO:0005886">
    <property type="term" value="C:plasma membrane"/>
    <property type="evidence" value="ECO:0007669"/>
    <property type="project" value="UniProtKB-SubCell"/>
</dbReference>
<name>A0A1C6S5M6_9ACTN</name>
<dbReference type="STRING" id="47866.GA0074694_3967"/>
<dbReference type="Pfam" id="PF00528">
    <property type="entry name" value="BPD_transp_1"/>
    <property type="match status" value="1"/>
</dbReference>
<evidence type="ECO:0000259" key="8">
    <source>
        <dbReference type="PROSITE" id="PS50928"/>
    </source>
</evidence>
<organism evidence="9 10">
    <name type="scientific">Micromonospora inyonensis</name>
    <dbReference type="NCBI Taxonomy" id="47866"/>
    <lineage>
        <taxon>Bacteria</taxon>
        <taxon>Bacillati</taxon>
        <taxon>Actinomycetota</taxon>
        <taxon>Actinomycetes</taxon>
        <taxon>Micromonosporales</taxon>
        <taxon>Micromonosporaceae</taxon>
        <taxon>Micromonospora</taxon>
    </lineage>
</organism>
<keyword evidence="6 7" id="KW-0472">Membrane</keyword>
<reference evidence="10" key="1">
    <citation type="submission" date="2016-06" db="EMBL/GenBank/DDBJ databases">
        <authorList>
            <person name="Varghese N."/>
        </authorList>
    </citation>
    <scope>NUCLEOTIDE SEQUENCE [LARGE SCALE GENOMIC DNA]</scope>
    <source>
        <strain evidence="10">DSM 46123</strain>
    </source>
</reference>
<feature type="transmembrane region" description="Helical" evidence="7">
    <location>
        <begin position="88"/>
        <end position="110"/>
    </location>
</feature>
<keyword evidence="5 7" id="KW-1133">Transmembrane helix</keyword>
<feature type="transmembrane region" description="Helical" evidence="7">
    <location>
        <begin position="122"/>
        <end position="142"/>
    </location>
</feature>
<evidence type="ECO:0000256" key="2">
    <source>
        <dbReference type="ARBA" id="ARBA00022448"/>
    </source>
</evidence>
<evidence type="ECO:0000256" key="6">
    <source>
        <dbReference type="ARBA" id="ARBA00023136"/>
    </source>
</evidence>
<gene>
    <name evidence="9" type="ORF">GA0074694_3967</name>
</gene>
<dbReference type="PANTHER" id="PTHR30193">
    <property type="entry name" value="ABC TRANSPORTER PERMEASE PROTEIN"/>
    <property type="match status" value="1"/>
</dbReference>